<reference evidence="1 2" key="1">
    <citation type="journal article" date="2014" name="PLoS Genet.">
        <title>The Genome of Spironucleus salmonicida Highlights a Fish Pathogen Adapted to Fluctuating Environments.</title>
        <authorList>
            <person name="Xu F."/>
            <person name="Jerlstrom-Hultqvist J."/>
            <person name="Einarsson E."/>
            <person name="Astvaldsson A."/>
            <person name="Svard S.G."/>
            <person name="Andersson J.O."/>
        </authorList>
    </citation>
    <scope>NUCLEOTIDE SEQUENCE [LARGE SCALE GENOMIC DNA]</scope>
    <source>
        <strain evidence="1 2">ATCC 50377</strain>
    </source>
</reference>
<accession>A0A9P8LUJ9</accession>
<dbReference type="GeneID" id="94298520"/>
<dbReference type="AlphaFoldDB" id="A0A9P8LUJ9"/>
<dbReference type="RefSeq" id="XP_067765312.1">
    <property type="nucleotide sequence ID" value="XM_067908338.1"/>
</dbReference>
<protein>
    <submittedName>
        <fullName evidence="1">Uncharacterized protein</fullName>
    </submittedName>
</protein>
<dbReference type="KEGG" id="ssao:94298520"/>
<dbReference type="EMBL" id="AUWU02000004">
    <property type="protein sequence ID" value="KAH0574539.1"/>
    <property type="molecule type" value="Genomic_DNA"/>
</dbReference>
<proteinExistence type="predicted"/>
<keyword evidence="2" id="KW-1185">Reference proteome</keyword>
<gene>
    <name evidence="1" type="ORF">SS50377_24497</name>
</gene>
<comment type="caution">
    <text evidence="1">The sequence shown here is derived from an EMBL/GenBank/DDBJ whole genome shotgun (WGS) entry which is preliminary data.</text>
</comment>
<evidence type="ECO:0000313" key="2">
    <source>
        <dbReference type="Proteomes" id="UP000018208"/>
    </source>
</evidence>
<dbReference type="Proteomes" id="UP000018208">
    <property type="component" value="Unassembled WGS sequence"/>
</dbReference>
<sequence length="114" mass="13112">MKDLTPYLNSLIQHENFYPLPQKPLSNYLQNSSLFGPPNPENCSIRPLNPTHALCHLPAIRPTKENFSTESQQILTKIQLLNNKQTKIFVKKATFKPQEHKRAIIFSSESEHSD</sequence>
<evidence type="ECO:0000313" key="1">
    <source>
        <dbReference type="EMBL" id="KAH0574539.1"/>
    </source>
</evidence>
<organism evidence="1 2">
    <name type="scientific">Spironucleus salmonicida</name>
    <dbReference type="NCBI Taxonomy" id="348837"/>
    <lineage>
        <taxon>Eukaryota</taxon>
        <taxon>Metamonada</taxon>
        <taxon>Diplomonadida</taxon>
        <taxon>Hexamitidae</taxon>
        <taxon>Hexamitinae</taxon>
        <taxon>Spironucleus</taxon>
    </lineage>
</organism>
<name>A0A9P8LUJ9_9EUKA</name>